<protein>
    <submittedName>
        <fullName evidence="3">Coenzyme F420-dependent N(5), N(10)-methylenetetrahydromethanopterin reductase</fullName>
        <ecNumber evidence="3">1.5.99.11</ecNumber>
    </submittedName>
</protein>
<dbReference type="EMBL" id="CT573213">
    <property type="protein sequence ID" value="CAJ62018.1"/>
    <property type="molecule type" value="Genomic_DNA"/>
</dbReference>
<dbReference type="OrthoDB" id="5723777at2"/>
<dbReference type="RefSeq" id="WP_011604521.1">
    <property type="nucleotide sequence ID" value="NC_008278.1"/>
</dbReference>
<dbReference type="eggNOG" id="COG2141">
    <property type="taxonomic scope" value="Bacteria"/>
</dbReference>
<evidence type="ECO:0000313" key="4">
    <source>
        <dbReference type="Proteomes" id="UP000000657"/>
    </source>
</evidence>
<evidence type="ECO:0000256" key="1">
    <source>
        <dbReference type="ARBA" id="ARBA00023002"/>
    </source>
</evidence>
<dbReference type="Proteomes" id="UP000000657">
    <property type="component" value="Chromosome"/>
</dbReference>
<dbReference type="PANTHER" id="PTHR43244:SF1">
    <property type="entry name" value="5,10-METHYLENETETRAHYDROMETHANOPTERIN REDUCTASE"/>
    <property type="match status" value="1"/>
</dbReference>
<keyword evidence="1 3" id="KW-0560">Oxidoreductase</keyword>
<dbReference type="STRING" id="326424.FRAAL3374"/>
<reference evidence="3 4" key="1">
    <citation type="journal article" date="2007" name="Genome Res.">
        <title>Genome characteristics of facultatively symbiotic Frankia sp. strains reflect host range and host plant biogeography.</title>
        <authorList>
            <person name="Normand P."/>
            <person name="Lapierre P."/>
            <person name="Tisa L.S."/>
            <person name="Gogarten J.P."/>
            <person name="Alloisio N."/>
            <person name="Bagnarol E."/>
            <person name="Bassi C.A."/>
            <person name="Berry A.M."/>
            <person name="Bickhart D.M."/>
            <person name="Choisne N."/>
            <person name="Couloux A."/>
            <person name="Cournoyer B."/>
            <person name="Cruveiller S."/>
            <person name="Daubin V."/>
            <person name="Demange N."/>
            <person name="Francino M.P."/>
            <person name="Goltsman E."/>
            <person name="Huang Y."/>
            <person name="Kopp O.R."/>
            <person name="Labarre L."/>
            <person name="Lapidus A."/>
            <person name="Lavire C."/>
            <person name="Marechal J."/>
            <person name="Martinez M."/>
            <person name="Mastronunzio J.E."/>
            <person name="Mullin B.C."/>
            <person name="Niemann J."/>
            <person name="Pujic P."/>
            <person name="Rawnsley T."/>
            <person name="Rouy Z."/>
            <person name="Schenowitz C."/>
            <person name="Sellstedt A."/>
            <person name="Tavares F."/>
            <person name="Tomkins J.P."/>
            <person name="Vallenet D."/>
            <person name="Valverde C."/>
            <person name="Wall L.G."/>
            <person name="Wang Y."/>
            <person name="Medigue C."/>
            <person name="Benson D.R."/>
        </authorList>
    </citation>
    <scope>NUCLEOTIDE SEQUENCE [LARGE SCALE GENOMIC DNA]</scope>
    <source>
        <strain evidence="4">DSM 45986 / CECT 9034 / ACN14a</strain>
    </source>
</reference>
<dbReference type="InterPro" id="IPR011251">
    <property type="entry name" value="Luciferase-like_dom"/>
</dbReference>
<dbReference type="GO" id="GO:0016705">
    <property type="term" value="F:oxidoreductase activity, acting on paired donors, with incorporation or reduction of molecular oxygen"/>
    <property type="evidence" value="ECO:0007669"/>
    <property type="project" value="InterPro"/>
</dbReference>
<dbReference type="InterPro" id="IPR050564">
    <property type="entry name" value="F420-G6PD/mer"/>
</dbReference>
<dbReference type="EC" id="1.5.99.11" evidence="3"/>
<gene>
    <name evidence="3" type="ordered locus">FRAAL3374</name>
</gene>
<accession>Q0RKE0</accession>
<dbReference type="PANTHER" id="PTHR43244">
    <property type="match status" value="1"/>
</dbReference>
<dbReference type="NCBIfam" id="TIGR03857">
    <property type="entry name" value="F420_MSMEG_2249"/>
    <property type="match status" value="1"/>
</dbReference>
<evidence type="ECO:0000259" key="2">
    <source>
        <dbReference type="Pfam" id="PF00296"/>
    </source>
</evidence>
<dbReference type="Pfam" id="PF00296">
    <property type="entry name" value="Bac_luciferase"/>
    <property type="match status" value="1"/>
</dbReference>
<dbReference type="Gene3D" id="3.20.20.30">
    <property type="entry name" value="Luciferase-like domain"/>
    <property type="match status" value="1"/>
</dbReference>
<keyword evidence="4" id="KW-1185">Reference proteome</keyword>
<evidence type="ECO:0000313" key="3">
    <source>
        <dbReference type="EMBL" id="CAJ62018.1"/>
    </source>
</evidence>
<dbReference type="SUPFAM" id="SSF51679">
    <property type="entry name" value="Bacterial luciferase-like"/>
    <property type="match status" value="1"/>
</dbReference>
<organism evidence="3 4">
    <name type="scientific">Frankia alni (strain DSM 45986 / CECT 9034 / ACN14a)</name>
    <dbReference type="NCBI Taxonomy" id="326424"/>
    <lineage>
        <taxon>Bacteria</taxon>
        <taxon>Bacillati</taxon>
        <taxon>Actinomycetota</taxon>
        <taxon>Actinomycetes</taxon>
        <taxon>Frankiales</taxon>
        <taxon>Frankiaceae</taxon>
        <taxon>Frankia</taxon>
    </lineage>
</organism>
<dbReference type="InterPro" id="IPR022378">
    <property type="entry name" value="F420_OxRdatse_MSMEG2249_pred"/>
</dbReference>
<dbReference type="InterPro" id="IPR036661">
    <property type="entry name" value="Luciferase-like_sf"/>
</dbReference>
<feature type="domain" description="Luciferase-like" evidence="2">
    <location>
        <begin position="27"/>
        <end position="336"/>
    </location>
</feature>
<dbReference type="HOGENOM" id="CLU_027853_5_3_11"/>
<name>Q0RKE0_FRAAA</name>
<proteinExistence type="predicted"/>
<sequence>MTTNRDRDLTGAARVADRLGAYVLPGRVADPRPAIGQAQTAEHLGLGTVWLSERWGTKDFGVLAGAIGQATSRVRIASGITHFLVRHPVVLASTAMTAQALSSGRLTLGFGRSVGPMWKAVGLPAMTNQVLVDSADMLRRLCRGEKVSYDGPAGRFPVMRLGDLPDVAPPELVFAAIGPKSLALAGAHFDGALLHPFLTPEAVARSVAIVRKSAAEAGRDPSTVKVYATVVVAPDLTPEEETAVVGARAVTYFQIPGFGERLAGVNEWGVEPLAALRSHPLMAGLRGSADNVFTRHQLLDVAATLPPSWLTDAAAVGSAGTCAARLDDYLDAGADELVLHGSTPELLGPVLQHFAARTPANTAGA</sequence>
<dbReference type="AlphaFoldDB" id="Q0RKE0"/>
<dbReference type="KEGG" id="fal:FRAAL3374"/>